<protein>
    <submittedName>
        <fullName evidence="1">Uncharacterized protein</fullName>
    </submittedName>
</protein>
<dbReference type="AlphaFoldDB" id="A0A250XAG9"/>
<organism evidence="1 2">
    <name type="scientific">Chlamydomonas eustigma</name>
    <dbReference type="NCBI Taxonomy" id="1157962"/>
    <lineage>
        <taxon>Eukaryota</taxon>
        <taxon>Viridiplantae</taxon>
        <taxon>Chlorophyta</taxon>
        <taxon>core chlorophytes</taxon>
        <taxon>Chlorophyceae</taxon>
        <taxon>CS clade</taxon>
        <taxon>Chlamydomonadales</taxon>
        <taxon>Chlamydomonadaceae</taxon>
        <taxon>Chlamydomonas</taxon>
    </lineage>
</organism>
<gene>
    <name evidence="1" type="ORF">CEUSTIGMA_g7551.t1</name>
</gene>
<dbReference type="Proteomes" id="UP000232323">
    <property type="component" value="Unassembled WGS sequence"/>
</dbReference>
<proteinExistence type="predicted"/>
<reference evidence="1 2" key="1">
    <citation type="submission" date="2017-08" db="EMBL/GenBank/DDBJ databases">
        <title>Acidophilic green algal genome provides insights into adaptation to an acidic environment.</title>
        <authorList>
            <person name="Hirooka S."/>
            <person name="Hirose Y."/>
            <person name="Kanesaki Y."/>
            <person name="Higuchi S."/>
            <person name="Fujiwara T."/>
            <person name="Onuma R."/>
            <person name="Era A."/>
            <person name="Ohbayashi R."/>
            <person name="Uzuka A."/>
            <person name="Nozaki H."/>
            <person name="Yoshikawa H."/>
            <person name="Miyagishima S.Y."/>
        </authorList>
    </citation>
    <scope>NUCLEOTIDE SEQUENCE [LARGE SCALE GENOMIC DNA]</scope>
    <source>
        <strain evidence="1 2">NIES-2499</strain>
    </source>
</reference>
<dbReference type="EMBL" id="BEGY01000048">
    <property type="protein sequence ID" value="GAX80113.1"/>
    <property type="molecule type" value="Genomic_DNA"/>
</dbReference>
<evidence type="ECO:0000313" key="1">
    <source>
        <dbReference type="EMBL" id="GAX80113.1"/>
    </source>
</evidence>
<evidence type="ECO:0000313" key="2">
    <source>
        <dbReference type="Proteomes" id="UP000232323"/>
    </source>
</evidence>
<comment type="caution">
    <text evidence="1">The sequence shown here is derived from an EMBL/GenBank/DDBJ whole genome shotgun (WGS) entry which is preliminary data.</text>
</comment>
<name>A0A250XAG9_9CHLO</name>
<sequence>MYCLACSGGVMAQNAAPALLYKTNRNTSSAKYIIRKKAKELNLIRNPSFNLIRNPSFNLIRNPSFNLIRNPSLSFEMPTQAAEEHVPLVNKFLHEVLKIDSFISIENLLKTTLISCFNEFHMFYCVGIAKEAEELTRDTLHYEAEQTEISRAGTLRLAGLSAAERKAAKDAVSTKVWALIMQAMNNVRDKGTAYDKEHGIPDDNIEVSIELRKLVDKV</sequence>
<accession>A0A250XAG9</accession>
<keyword evidence="2" id="KW-1185">Reference proteome</keyword>